<dbReference type="EMBL" id="CP038484">
    <property type="protein sequence ID" value="QFZ24984.1"/>
    <property type="molecule type" value="Genomic_DNA"/>
</dbReference>
<accession>A0ACD0WCK9</accession>
<sequence>MGHSQVAWIYSMQESVRFYEKETAPHVSSAPKPHLHFFPHRLLFIKETLTMVAPVAADALDLIGNTPLIKLNKIPQSFGIKANVYAKVELFNSGGSIKDRIAKNMVLEAEKSGRIKPGYTLIEPTSGNTGIGLALVGAVKGYRTIITLPEKMSNEKVSVLKALGAEIIRTPTEAAWDAPESHIGVAKKLEKEIPNSVILDQYSNEANPSAHYYGTGFEIWDQTEGKVTHLVAGAGTGGTISGISKYLKEKNADIQVIGADPKGSILAQPESLNDSSEGYLVEGIGYDFIPDVLNRKYVDRWIKTDDAESFKLARRIIREEGILVGGSSGSALQAALDVAKDLTENDTVVVVFPDSIRSYLSKFADDEWMKTNGFEVEENSTAANKTDDFLTHKTIRDLVAGKAPVVTVTLADTVGKTFELLQSNGFDQLPVLSSTGNLIGLITLSKILKSLSTKKVQMTNSIRSIFLDFRKLEDFEKSFSINKKSGFTKKSYEPITLDTSLALLNKFFETHSNAIITDNELKPVQIVTKVDLLSYMTKNISY</sequence>
<reference evidence="2" key="1">
    <citation type="journal article" date="2019" name="MBio">
        <title>Comparative genomics for the elucidation of multidrug resistance (MDR) in Candida lusitaniae.</title>
        <authorList>
            <person name="Kannan A."/>
            <person name="Asner S.A."/>
            <person name="Trachsel E."/>
            <person name="Kelly S."/>
            <person name="Parker J."/>
            <person name="Sanglard D."/>
        </authorList>
    </citation>
    <scope>NUCLEOTIDE SEQUENCE [LARGE SCALE GENOMIC DNA]</scope>
    <source>
        <strain evidence="2">P1</strain>
    </source>
</reference>
<proteinExistence type="predicted"/>
<protein>
    <submittedName>
        <fullName evidence="1">Cystathionine beta-synthase</fullName>
    </submittedName>
</protein>
<dbReference type="Proteomes" id="UP000326582">
    <property type="component" value="Chromosome 1"/>
</dbReference>
<evidence type="ECO:0000313" key="2">
    <source>
        <dbReference type="Proteomes" id="UP000326582"/>
    </source>
</evidence>
<organism evidence="1 2">
    <name type="scientific">Clavispora lusitaniae</name>
    <name type="common">Candida lusitaniae</name>
    <dbReference type="NCBI Taxonomy" id="36911"/>
    <lineage>
        <taxon>Eukaryota</taxon>
        <taxon>Fungi</taxon>
        <taxon>Dikarya</taxon>
        <taxon>Ascomycota</taxon>
        <taxon>Saccharomycotina</taxon>
        <taxon>Pichiomycetes</taxon>
        <taxon>Metschnikowiaceae</taxon>
        <taxon>Clavispora</taxon>
    </lineage>
</organism>
<name>A0ACD0WCK9_CLALS</name>
<gene>
    <name evidence="1" type="ORF">EJF14_10066</name>
</gene>
<keyword evidence="2" id="KW-1185">Reference proteome</keyword>
<evidence type="ECO:0000313" key="1">
    <source>
        <dbReference type="EMBL" id="QFZ24984.1"/>
    </source>
</evidence>